<gene>
    <name evidence="2" type="primary">Hypp5185</name>
    <name evidence="2" type="ORF">BLAG_LOCUS24968</name>
</gene>
<feature type="compositionally biased region" description="Basic and acidic residues" evidence="1">
    <location>
        <begin position="162"/>
        <end position="199"/>
    </location>
</feature>
<evidence type="ECO:0000313" key="2">
    <source>
        <dbReference type="EMBL" id="CAH1273712.1"/>
    </source>
</evidence>
<proteinExistence type="predicted"/>
<reference evidence="2" key="1">
    <citation type="submission" date="2022-01" db="EMBL/GenBank/DDBJ databases">
        <authorList>
            <person name="Braso-Vives M."/>
        </authorList>
    </citation>
    <scope>NUCLEOTIDE SEQUENCE</scope>
</reference>
<accession>A0A8K0AFE5</accession>
<evidence type="ECO:0000313" key="3">
    <source>
        <dbReference type="Proteomes" id="UP000838412"/>
    </source>
</evidence>
<evidence type="ECO:0000256" key="1">
    <source>
        <dbReference type="SAM" id="MobiDB-lite"/>
    </source>
</evidence>
<dbReference type="OrthoDB" id="9981775at2759"/>
<dbReference type="EMBL" id="OV696694">
    <property type="protein sequence ID" value="CAH1273712.1"/>
    <property type="molecule type" value="Genomic_DNA"/>
</dbReference>
<sequence length="199" mass="21668">MRGWPCRIQTQMFSAGLDLPLYNVACTSEKVHTAHGVFQVAHEMSLEDLFPAVRVEKSGMICRGCVNAHSGCTGMSPPTDVSPAVCCAGGRCRIVKLGLNAKNNLAFSIKDLTIAKQRYEPDGALPEEARRSTCLQPDTQETEELLSHGAQCARVVTSPSPSDHDVRHSPTSDTELHKPSVNEHGDILQQHHDAENSNQ</sequence>
<name>A0A8K0AFE5_BRALA</name>
<feature type="region of interest" description="Disordered" evidence="1">
    <location>
        <begin position="152"/>
        <end position="199"/>
    </location>
</feature>
<dbReference type="Proteomes" id="UP000838412">
    <property type="component" value="Chromosome 9"/>
</dbReference>
<organism evidence="2 3">
    <name type="scientific">Branchiostoma lanceolatum</name>
    <name type="common">Common lancelet</name>
    <name type="synonym">Amphioxus lanceolatum</name>
    <dbReference type="NCBI Taxonomy" id="7740"/>
    <lineage>
        <taxon>Eukaryota</taxon>
        <taxon>Metazoa</taxon>
        <taxon>Chordata</taxon>
        <taxon>Cephalochordata</taxon>
        <taxon>Leptocardii</taxon>
        <taxon>Amphioxiformes</taxon>
        <taxon>Branchiostomatidae</taxon>
        <taxon>Branchiostoma</taxon>
    </lineage>
</organism>
<keyword evidence="3" id="KW-1185">Reference proteome</keyword>
<protein>
    <submittedName>
        <fullName evidence="2">Hypp5185 protein</fullName>
    </submittedName>
</protein>
<dbReference type="AlphaFoldDB" id="A0A8K0AFE5"/>